<sequence>MRSEESPAQSLGKRIRYARLKRLWTQERLACESGVGRVTIARIETGATRPRVGTVHALAKALGVKPSSLVPDPGALWPRRGDR</sequence>
<name>A0ABW1P0L8_9PSEU</name>
<dbReference type="PANTHER" id="PTHR46797">
    <property type="entry name" value="HTH-TYPE TRANSCRIPTIONAL REGULATOR"/>
    <property type="match status" value="1"/>
</dbReference>
<dbReference type="Pfam" id="PF01381">
    <property type="entry name" value="HTH_3"/>
    <property type="match status" value="1"/>
</dbReference>
<feature type="domain" description="HTH cro/C1-type" evidence="2">
    <location>
        <begin position="15"/>
        <end position="69"/>
    </location>
</feature>
<proteinExistence type="predicted"/>
<dbReference type="PANTHER" id="PTHR46797:SF1">
    <property type="entry name" value="METHYLPHOSPHONATE SYNTHASE"/>
    <property type="match status" value="1"/>
</dbReference>
<evidence type="ECO:0000259" key="2">
    <source>
        <dbReference type="PROSITE" id="PS50943"/>
    </source>
</evidence>
<dbReference type="InterPro" id="IPR010982">
    <property type="entry name" value="Lambda_DNA-bd_dom_sf"/>
</dbReference>
<dbReference type="PROSITE" id="PS50943">
    <property type="entry name" value="HTH_CROC1"/>
    <property type="match status" value="1"/>
</dbReference>
<dbReference type="Gene3D" id="1.10.260.40">
    <property type="entry name" value="lambda repressor-like DNA-binding domains"/>
    <property type="match status" value="1"/>
</dbReference>
<dbReference type="SUPFAM" id="SSF47413">
    <property type="entry name" value="lambda repressor-like DNA-binding domains"/>
    <property type="match status" value="1"/>
</dbReference>
<evidence type="ECO:0000256" key="1">
    <source>
        <dbReference type="ARBA" id="ARBA00023125"/>
    </source>
</evidence>
<dbReference type="Proteomes" id="UP001596220">
    <property type="component" value="Unassembled WGS sequence"/>
</dbReference>
<dbReference type="InterPro" id="IPR001387">
    <property type="entry name" value="Cro/C1-type_HTH"/>
</dbReference>
<dbReference type="RefSeq" id="WP_380632306.1">
    <property type="nucleotide sequence ID" value="NZ_JBHSQO010000002.1"/>
</dbReference>
<accession>A0ABW1P0L8</accession>
<keyword evidence="4" id="KW-1185">Reference proteome</keyword>
<evidence type="ECO:0000313" key="3">
    <source>
        <dbReference type="EMBL" id="MFC6088152.1"/>
    </source>
</evidence>
<dbReference type="SMART" id="SM00530">
    <property type="entry name" value="HTH_XRE"/>
    <property type="match status" value="1"/>
</dbReference>
<reference evidence="4" key="1">
    <citation type="journal article" date="2019" name="Int. J. Syst. Evol. Microbiol.">
        <title>The Global Catalogue of Microorganisms (GCM) 10K type strain sequencing project: providing services to taxonomists for standard genome sequencing and annotation.</title>
        <authorList>
            <consortium name="The Broad Institute Genomics Platform"/>
            <consortium name="The Broad Institute Genome Sequencing Center for Infectious Disease"/>
            <person name="Wu L."/>
            <person name="Ma J."/>
        </authorList>
    </citation>
    <scope>NUCLEOTIDE SEQUENCE [LARGE SCALE GENOMIC DNA]</scope>
    <source>
        <strain evidence="4">CGMCC 4.7246</strain>
    </source>
</reference>
<gene>
    <name evidence="3" type="ORF">ACFP3R_02605</name>
</gene>
<keyword evidence="1" id="KW-0238">DNA-binding</keyword>
<comment type="caution">
    <text evidence="3">The sequence shown here is derived from an EMBL/GenBank/DDBJ whole genome shotgun (WGS) entry which is preliminary data.</text>
</comment>
<protein>
    <submittedName>
        <fullName evidence="3">Helix-turn-helix domain-containing protein</fullName>
    </submittedName>
</protein>
<dbReference type="EMBL" id="JBHSQO010000002">
    <property type="protein sequence ID" value="MFC6088152.1"/>
    <property type="molecule type" value="Genomic_DNA"/>
</dbReference>
<organism evidence="3 4">
    <name type="scientific">Saccharothrix lopnurensis</name>
    <dbReference type="NCBI Taxonomy" id="1670621"/>
    <lineage>
        <taxon>Bacteria</taxon>
        <taxon>Bacillati</taxon>
        <taxon>Actinomycetota</taxon>
        <taxon>Actinomycetes</taxon>
        <taxon>Pseudonocardiales</taxon>
        <taxon>Pseudonocardiaceae</taxon>
        <taxon>Saccharothrix</taxon>
    </lineage>
</organism>
<dbReference type="InterPro" id="IPR050807">
    <property type="entry name" value="TransReg_Diox_bact_type"/>
</dbReference>
<dbReference type="CDD" id="cd00093">
    <property type="entry name" value="HTH_XRE"/>
    <property type="match status" value="1"/>
</dbReference>
<evidence type="ECO:0000313" key="4">
    <source>
        <dbReference type="Proteomes" id="UP001596220"/>
    </source>
</evidence>